<dbReference type="InterPro" id="IPR036638">
    <property type="entry name" value="HLH_DNA-bd_sf"/>
</dbReference>
<feature type="compositionally biased region" description="Polar residues" evidence="6">
    <location>
        <begin position="416"/>
        <end position="425"/>
    </location>
</feature>
<feature type="compositionally biased region" description="Low complexity" evidence="6">
    <location>
        <begin position="644"/>
        <end position="654"/>
    </location>
</feature>
<feature type="compositionally biased region" description="Polar residues" evidence="6">
    <location>
        <begin position="569"/>
        <end position="582"/>
    </location>
</feature>
<evidence type="ECO:0000256" key="4">
    <source>
        <dbReference type="ARBA" id="ARBA00023163"/>
    </source>
</evidence>
<evidence type="ECO:0000259" key="7">
    <source>
        <dbReference type="PROSITE" id="PS50888"/>
    </source>
</evidence>
<dbReference type="AlphaFoldDB" id="A0A699GQX3"/>
<gene>
    <name evidence="8" type="ORF">Tci_153741</name>
</gene>
<dbReference type="Gene3D" id="4.10.60.10">
    <property type="entry name" value="Zinc finger, CCHC-type"/>
    <property type="match status" value="1"/>
</dbReference>
<dbReference type="InterPro" id="IPR011598">
    <property type="entry name" value="bHLH_dom"/>
</dbReference>
<dbReference type="GO" id="GO:0000981">
    <property type="term" value="F:DNA-binding transcription factor activity, RNA polymerase II-specific"/>
    <property type="evidence" value="ECO:0007669"/>
    <property type="project" value="TreeGrafter"/>
</dbReference>
<proteinExistence type="predicted"/>
<dbReference type="FunFam" id="4.10.280.10:FF:000017">
    <property type="entry name" value="Transcription factor bHLH66"/>
    <property type="match status" value="1"/>
</dbReference>
<dbReference type="SMART" id="SM00353">
    <property type="entry name" value="HLH"/>
    <property type="match status" value="1"/>
</dbReference>
<dbReference type="PROSITE" id="PS50888">
    <property type="entry name" value="BHLH"/>
    <property type="match status" value="1"/>
</dbReference>
<keyword evidence="5" id="KW-0539">Nucleus</keyword>
<evidence type="ECO:0000256" key="5">
    <source>
        <dbReference type="ARBA" id="ARBA00023242"/>
    </source>
</evidence>
<evidence type="ECO:0000256" key="6">
    <source>
        <dbReference type="SAM" id="MobiDB-lite"/>
    </source>
</evidence>
<feature type="region of interest" description="Disordered" evidence="6">
    <location>
        <begin position="635"/>
        <end position="654"/>
    </location>
</feature>
<evidence type="ECO:0000256" key="1">
    <source>
        <dbReference type="ARBA" id="ARBA00004123"/>
    </source>
</evidence>
<dbReference type="GO" id="GO:0000978">
    <property type="term" value="F:RNA polymerase II cis-regulatory region sequence-specific DNA binding"/>
    <property type="evidence" value="ECO:0007669"/>
    <property type="project" value="TreeGrafter"/>
</dbReference>
<dbReference type="Pfam" id="PF00010">
    <property type="entry name" value="HLH"/>
    <property type="match status" value="1"/>
</dbReference>
<dbReference type="EMBL" id="BKCJ010035277">
    <property type="protein sequence ID" value="GEV81764.1"/>
    <property type="molecule type" value="Genomic_DNA"/>
</dbReference>
<accession>A0A699GQX3</accession>
<feature type="compositionally biased region" description="Polar residues" evidence="6">
    <location>
        <begin position="698"/>
        <end position="715"/>
    </location>
</feature>
<keyword evidence="2" id="KW-0805">Transcription regulation</keyword>
<comment type="caution">
    <text evidence="8">The sequence shown here is derived from an EMBL/GenBank/DDBJ whole genome shotgun (WGS) entry which is preliminary data.</text>
</comment>
<dbReference type="GO" id="GO:0046983">
    <property type="term" value="F:protein dimerization activity"/>
    <property type="evidence" value="ECO:0007669"/>
    <property type="project" value="InterPro"/>
</dbReference>
<dbReference type="Gene3D" id="4.10.280.10">
    <property type="entry name" value="Helix-loop-helix DNA-binding domain"/>
    <property type="match status" value="1"/>
</dbReference>
<dbReference type="InterPro" id="IPR045843">
    <property type="entry name" value="IND-like"/>
</dbReference>
<dbReference type="SUPFAM" id="SSF47459">
    <property type="entry name" value="HLH, helix-loop-helix DNA-binding domain"/>
    <property type="match status" value="1"/>
</dbReference>
<comment type="subcellular location">
    <subcellularLocation>
        <location evidence="1">Nucleus</location>
    </subcellularLocation>
</comment>
<dbReference type="GO" id="GO:0005634">
    <property type="term" value="C:nucleus"/>
    <property type="evidence" value="ECO:0007669"/>
    <property type="project" value="UniProtKB-SubCell"/>
</dbReference>
<dbReference type="InterPro" id="IPR036875">
    <property type="entry name" value="Znf_CCHC_sf"/>
</dbReference>
<feature type="domain" description="BHLH" evidence="7">
    <location>
        <begin position="476"/>
        <end position="525"/>
    </location>
</feature>
<feature type="region of interest" description="Disordered" evidence="6">
    <location>
        <begin position="559"/>
        <end position="582"/>
    </location>
</feature>
<evidence type="ECO:0000256" key="2">
    <source>
        <dbReference type="ARBA" id="ARBA00023015"/>
    </source>
</evidence>
<feature type="compositionally biased region" description="Polar residues" evidence="6">
    <location>
        <begin position="13"/>
        <end position="22"/>
    </location>
</feature>
<reference evidence="8" key="1">
    <citation type="journal article" date="2019" name="Sci. Rep.">
        <title>Draft genome of Tanacetum cinerariifolium, the natural source of mosquito coil.</title>
        <authorList>
            <person name="Yamashiro T."/>
            <person name="Shiraishi A."/>
            <person name="Satake H."/>
            <person name="Nakayama K."/>
        </authorList>
    </citation>
    <scope>NUCLEOTIDE SEQUENCE</scope>
</reference>
<keyword evidence="4" id="KW-0804">Transcription</keyword>
<dbReference type="InterPro" id="IPR001878">
    <property type="entry name" value="Znf_CCHC"/>
</dbReference>
<dbReference type="PANTHER" id="PTHR16223">
    <property type="entry name" value="TRANSCRIPTION FACTOR BHLH83-RELATED"/>
    <property type="match status" value="1"/>
</dbReference>
<dbReference type="PANTHER" id="PTHR16223:SF348">
    <property type="entry name" value="TRANSCRIPTION FACTOR LRL2"/>
    <property type="match status" value="1"/>
</dbReference>
<dbReference type="Pfam" id="PF07727">
    <property type="entry name" value="RVT_2"/>
    <property type="match status" value="1"/>
</dbReference>
<evidence type="ECO:0000313" key="8">
    <source>
        <dbReference type="EMBL" id="GEV81764.1"/>
    </source>
</evidence>
<dbReference type="SMART" id="SM00343">
    <property type="entry name" value="ZnF_C2HC"/>
    <property type="match status" value="1"/>
</dbReference>
<evidence type="ECO:0000256" key="3">
    <source>
        <dbReference type="ARBA" id="ARBA00023125"/>
    </source>
</evidence>
<dbReference type="GO" id="GO:0080147">
    <property type="term" value="P:root hair cell development"/>
    <property type="evidence" value="ECO:0007669"/>
    <property type="project" value="UniProtKB-ARBA"/>
</dbReference>
<feature type="region of interest" description="Disordered" evidence="6">
    <location>
        <begin position="416"/>
        <end position="482"/>
    </location>
</feature>
<sequence length="786" mass="85000">MTPASLKSEANKQRSPPYTPQHNGAFKRRNQTLIDMGCEALVKRDTPNKLQQRSIKCIFVGYPKKTMASGRAIDIKEIQDEGTSPSEDTSEHLVEAKSFEPSQEDKVHVHRIVFEETLSPVAYITSIWILIAISAYYDYEIWQMDVKIAFLNGYLDEDIYMVQPEGQGPHVISTVYAQILDSNSLLPCFCHDCWIVFAYDANNESTKQFCLGHADGANLLVQNMSTGARWFKIACCVGPASHLRVGSCTKQSNWMTSCTSKGIPLASPWGRTLRLDFGVRKLILTSQFPRKMSLQNATNSFDPASSHDDFLDQMLLGLQSSTPWPEISAGSGGNAWDVDQFDDQSNFLATKLRQHQISSGPSSAAKSLILQQQLMLSRGLAGAGDIGNFQNDMIDASSFKSPRGDNSIQTLFNGFAGSLQSNPSQEFPFPPSFGSPGTASALVNQGPTNGGPPTTTGGGSGPPTQPRQRVRARRGQATDPHSIAERLRRERIAERMKSLQELVPNANKTDKASMLDEIIDYVKFLQLQVKVLSMSRLGGAAAVAPLVADISPEGARGGVQVTSGGAAGRTTNGITSSSNNETMSLAENQVVKLMEEDMGSAMQYLQAKGLCLMPISLATAISTATCNPSSTRNNHPLLGVADGNSPSSPNLSALSVQSANGGLQMEGINWTKSEPQRGLSLASHNGGQRGDPTRELRQQASGSGYESQSMGLSTTSRDRGRNRFEKGKDKGGASSSSRGPNPRDICNYCKETGHWKIDCPKLKEKSLAADTAKNDSCYSGSECDLL</sequence>
<organism evidence="8">
    <name type="scientific">Tanacetum cinerariifolium</name>
    <name type="common">Dalmatian daisy</name>
    <name type="synonym">Chrysanthemum cinerariifolium</name>
    <dbReference type="NCBI Taxonomy" id="118510"/>
    <lineage>
        <taxon>Eukaryota</taxon>
        <taxon>Viridiplantae</taxon>
        <taxon>Streptophyta</taxon>
        <taxon>Embryophyta</taxon>
        <taxon>Tracheophyta</taxon>
        <taxon>Spermatophyta</taxon>
        <taxon>Magnoliopsida</taxon>
        <taxon>eudicotyledons</taxon>
        <taxon>Gunneridae</taxon>
        <taxon>Pentapetalae</taxon>
        <taxon>asterids</taxon>
        <taxon>campanulids</taxon>
        <taxon>Asterales</taxon>
        <taxon>Asteraceae</taxon>
        <taxon>Asteroideae</taxon>
        <taxon>Anthemideae</taxon>
        <taxon>Anthemidinae</taxon>
        <taxon>Tanacetum</taxon>
    </lineage>
</organism>
<dbReference type="GO" id="GO:0008270">
    <property type="term" value="F:zinc ion binding"/>
    <property type="evidence" value="ECO:0007669"/>
    <property type="project" value="InterPro"/>
</dbReference>
<dbReference type="SUPFAM" id="SSF57756">
    <property type="entry name" value="Retrovirus zinc finger-like domains"/>
    <property type="match status" value="1"/>
</dbReference>
<name>A0A699GQX3_TANCI</name>
<protein>
    <submittedName>
        <fullName evidence="8">Transcription factor bHLH66-like</fullName>
    </submittedName>
</protein>
<keyword evidence="3" id="KW-0238">DNA-binding</keyword>
<feature type="region of interest" description="Disordered" evidence="6">
    <location>
        <begin position="677"/>
        <end position="743"/>
    </location>
</feature>
<dbReference type="Pfam" id="PF00098">
    <property type="entry name" value="zf-CCHC"/>
    <property type="match status" value="1"/>
</dbReference>
<feature type="compositionally biased region" description="Basic and acidic residues" evidence="6">
    <location>
        <begin position="716"/>
        <end position="731"/>
    </location>
</feature>
<dbReference type="InterPro" id="IPR013103">
    <property type="entry name" value="RVT_2"/>
</dbReference>
<feature type="region of interest" description="Disordered" evidence="6">
    <location>
        <begin position="1"/>
        <end position="25"/>
    </location>
</feature>